<comment type="caution">
    <text evidence="1">The sequence shown here is derived from an EMBL/GenBank/DDBJ whole genome shotgun (WGS) entry which is preliminary data.</text>
</comment>
<sequence>MRSVCKEDEERKLKGGGYTISVVILEKMEVSEELRRKYRKGTSLSAIFADALKNRLNRGRCNDDALIVLAINDSSTVIMSWLSVRKLTEEPRISQFNPLVLFRIFGDAPRRNKSSLRTGTI</sequence>
<organism evidence="1 2">
    <name type="scientific">Meloidogyne enterolobii</name>
    <name type="common">Root-knot nematode worm</name>
    <name type="synonym">Meloidogyne mayaguensis</name>
    <dbReference type="NCBI Taxonomy" id="390850"/>
    <lineage>
        <taxon>Eukaryota</taxon>
        <taxon>Metazoa</taxon>
        <taxon>Ecdysozoa</taxon>
        <taxon>Nematoda</taxon>
        <taxon>Chromadorea</taxon>
        <taxon>Rhabditida</taxon>
        <taxon>Tylenchina</taxon>
        <taxon>Tylenchomorpha</taxon>
        <taxon>Tylenchoidea</taxon>
        <taxon>Meloidogynidae</taxon>
        <taxon>Meloidogyninae</taxon>
        <taxon>Meloidogyne</taxon>
    </lineage>
</organism>
<evidence type="ECO:0000313" key="2">
    <source>
        <dbReference type="Proteomes" id="UP001497535"/>
    </source>
</evidence>
<gene>
    <name evidence="1" type="ORF">MENTE1834_LOCUS34154</name>
</gene>
<name>A0ACB1A5C9_MELEN</name>
<dbReference type="Proteomes" id="UP001497535">
    <property type="component" value="Unassembled WGS sequence"/>
</dbReference>
<dbReference type="EMBL" id="CAVMJV010000061">
    <property type="protein sequence ID" value="CAK5086642.1"/>
    <property type="molecule type" value="Genomic_DNA"/>
</dbReference>
<accession>A0ACB1A5C9</accession>
<proteinExistence type="predicted"/>
<evidence type="ECO:0000313" key="1">
    <source>
        <dbReference type="EMBL" id="CAK5086642.1"/>
    </source>
</evidence>
<keyword evidence="2" id="KW-1185">Reference proteome</keyword>
<protein>
    <submittedName>
        <fullName evidence="1">Uncharacterized protein</fullName>
    </submittedName>
</protein>
<reference evidence="1" key="1">
    <citation type="submission" date="2023-11" db="EMBL/GenBank/DDBJ databases">
        <authorList>
            <person name="Poullet M."/>
        </authorList>
    </citation>
    <scope>NUCLEOTIDE SEQUENCE</scope>
    <source>
        <strain evidence="1">E1834</strain>
    </source>
</reference>